<dbReference type="InterPro" id="IPR000119">
    <property type="entry name" value="Hist_DNA-bd"/>
</dbReference>
<evidence type="ECO:0000313" key="4">
    <source>
        <dbReference type="EMBL" id="RDI39851.1"/>
    </source>
</evidence>
<keyword evidence="5" id="KW-1185">Reference proteome</keyword>
<name>A0A370G7T0_9COXI</name>
<dbReference type="SUPFAM" id="SSF47729">
    <property type="entry name" value="IHF-like DNA-binding proteins"/>
    <property type="match status" value="1"/>
</dbReference>
<evidence type="ECO:0000256" key="3">
    <source>
        <dbReference type="RuleBase" id="RU003939"/>
    </source>
</evidence>
<dbReference type="Pfam" id="PF00216">
    <property type="entry name" value="Bac_DNA_binding"/>
    <property type="match status" value="1"/>
</dbReference>
<proteinExistence type="inferred from homology"/>
<organism evidence="4 5">
    <name type="scientific">Aquicella lusitana</name>
    <dbReference type="NCBI Taxonomy" id="254246"/>
    <lineage>
        <taxon>Bacteria</taxon>
        <taxon>Pseudomonadati</taxon>
        <taxon>Pseudomonadota</taxon>
        <taxon>Gammaproteobacteria</taxon>
        <taxon>Legionellales</taxon>
        <taxon>Coxiellaceae</taxon>
        <taxon>Aquicella</taxon>
    </lineage>
</organism>
<dbReference type="PROSITE" id="PS00045">
    <property type="entry name" value="HISTONE_LIKE"/>
    <property type="match status" value="1"/>
</dbReference>
<dbReference type="Proteomes" id="UP000254720">
    <property type="component" value="Unassembled WGS sequence"/>
</dbReference>
<accession>A0A370G7T0</accession>
<dbReference type="CDD" id="cd13836">
    <property type="entry name" value="IHF_B"/>
    <property type="match status" value="1"/>
</dbReference>
<dbReference type="Gene3D" id="4.10.520.10">
    <property type="entry name" value="IHF-like DNA-binding proteins"/>
    <property type="match status" value="1"/>
</dbReference>
<dbReference type="PANTHER" id="PTHR33175:SF5">
    <property type="entry name" value="INTEGRATION HOST FACTOR SUBUNIT BETA"/>
    <property type="match status" value="1"/>
</dbReference>
<gene>
    <name evidence="4" type="ORF">C8D86_12623</name>
</gene>
<dbReference type="NCBIfam" id="NF001222">
    <property type="entry name" value="PRK00199.1"/>
    <property type="match status" value="1"/>
</dbReference>
<dbReference type="GO" id="GO:0005829">
    <property type="term" value="C:cytosol"/>
    <property type="evidence" value="ECO:0007669"/>
    <property type="project" value="TreeGrafter"/>
</dbReference>
<evidence type="ECO:0000313" key="5">
    <source>
        <dbReference type="Proteomes" id="UP000254720"/>
    </source>
</evidence>
<dbReference type="InterPro" id="IPR010992">
    <property type="entry name" value="IHF-like_DNA-bd_dom_sf"/>
</dbReference>
<dbReference type="GO" id="GO:0003677">
    <property type="term" value="F:DNA binding"/>
    <property type="evidence" value="ECO:0007669"/>
    <property type="project" value="UniProtKB-KW"/>
</dbReference>
<comment type="similarity">
    <text evidence="1 3">Belongs to the bacterial histone-like protein family.</text>
</comment>
<dbReference type="EMBL" id="QQAX01000026">
    <property type="protein sequence ID" value="RDI39851.1"/>
    <property type="molecule type" value="Genomic_DNA"/>
</dbReference>
<sequence>MLIKSQLIGELSKHFPHLPEKDIALAVNHIIEHMSEILSNGGRIEIRGFGSFNLHFRPPRRAHNPKTGEKLITNPKYAVHFKPGKELREKVNSNRHIPIEVVSHEEMEDETE</sequence>
<dbReference type="GO" id="GO:0030527">
    <property type="term" value="F:structural constituent of chromatin"/>
    <property type="evidence" value="ECO:0007669"/>
    <property type="project" value="InterPro"/>
</dbReference>
<dbReference type="AlphaFoldDB" id="A0A370G7T0"/>
<evidence type="ECO:0000256" key="2">
    <source>
        <dbReference type="ARBA" id="ARBA00023125"/>
    </source>
</evidence>
<evidence type="ECO:0000256" key="1">
    <source>
        <dbReference type="ARBA" id="ARBA00010529"/>
    </source>
</evidence>
<dbReference type="PRINTS" id="PR01727">
    <property type="entry name" value="DNABINDINGHU"/>
</dbReference>
<keyword evidence="2" id="KW-0238">DNA-binding</keyword>
<dbReference type="InterPro" id="IPR020816">
    <property type="entry name" value="Histone-like_DNA-bd_CS"/>
</dbReference>
<dbReference type="SMART" id="SM00411">
    <property type="entry name" value="BHL"/>
    <property type="match status" value="1"/>
</dbReference>
<reference evidence="4 5" key="1">
    <citation type="submission" date="2018-07" db="EMBL/GenBank/DDBJ databases">
        <title>Genomic Encyclopedia of Type Strains, Phase IV (KMG-IV): sequencing the most valuable type-strain genomes for metagenomic binning, comparative biology and taxonomic classification.</title>
        <authorList>
            <person name="Goeker M."/>
        </authorList>
    </citation>
    <scope>NUCLEOTIDE SEQUENCE [LARGE SCALE GENOMIC DNA]</scope>
    <source>
        <strain evidence="4 5">DSM 16500</strain>
    </source>
</reference>
<comment type="caution">
    <text evidence="4">The sequence shown here is derived from an EMBL/GenBank/DDBJ whole genome shotgun (WGS) entry which is preliminary data.</text>
</comment>
<dbReference type="PANTHER" id="PTHR33175">
    <property type="entry name" value="DNA-BINDING PROTEIN HU"/>
    <property type="match status" value="1"/>
</dbReference>
<protein>
    <submittedName>
        <fullName evidence="4">Integration host factor subunit beta</fullName>
    </submittedName>
</protein>